<dbReference type="GO" id="GO:0022857">
    <property type="term" value="F:transmembrane transporter activity"/>
    <property type="evidence" value="ECO:0007669"/>
    <property type="project" value="InterPro"/>
</dbReference>
<dbReference type="Pfam" id="PF07690">
    <property type="entry name" value="MFS_1"/>
    <property type="match status" value="1"/>
</dbReference>
<dbReference type="GO" id="GO:0005886">
    <property type="term" value="C:plasma membrane"/>
    <property type="evidence" value="ECO:0007669"/>
    <property type="project" value="UniProtKB-SubCell"/>
</dbReference>
<feature type="transmembrane region" description="Helical" evidence="9">
    <location>
        <begin position="126"/>
        <end position="146"/>
    </location>
</feature>
<keyword evidence="6 9" id="KW-0472">Membrane</keyword>
<feature type="transmembrane region" description="Helical" evidence="9">
    <location>
        <begin position="67"/>
        <end position="94"/>
    </location>
</feature>
<accession>A0A916WJX8</accession>
<evidence type="ECO:0000313" key="11">
    <source>
        <dbReference type="EMBL" id="GGB05008.1"/>
    </source>
</evidence>
<keyword evidence="2" id="KW-0813">Transport</keyword>
<dbReference type="Gene3D" id="1.20.1250.20">
    <property type="entry name" value="MFS general substrate transporter like domains"/>
    <property type="match status" value="2"/>
</dbReference>
<evidence type="ECO:0000256" key="9">
    <source>
        <dbReference type="SAM" id="Phobius"/>
    </source>
</evidence>
<dbReference type="PROSITE" id="PS50850">
    <property type="entry name" value="MFS"/>
    <property type="match status" value="2"/>
</dbReference>
<feature type="transmembrane region" description="Helical" evidence="9">
    <location>
        <begin position="205"/>
        <end position="224"/>
    </location>
</feature>
<evidence type="ECO:0000256" key="6">
    <source>
        <dbReference type="ARBA" id="ARBA00023136"/>
    </source>
</evidence>
<gene>
    <name evidence="11" type="ORF">GCM10010979_19650</name>
</gene>
<keyword evidence="4 9" id="KW-0812">Transmembrane</keyword>
<name>A0A916WJX8_9MICO</name>
<evidence type="ECO:0000313" key="12">
    <source>
        <dbReference type="Proteomes" id="UP000606922"/>
    </source>
</evidence>
<comment type="caution">
    <text evidence="11">The sequence shown here is derived from an EMBL/GenBank/DDBJ whole genome shotgun (WGS) entry which is preliminary data.</text>
</comment>
<reference evidence="11" key="2">
    <citation type="submission" date="2020-09" db="EMBL/GenBank/DDBJ databases">
        <authorList>
            <person name="Sun Q."/>
            <person name="Zhou Y."/>
        </authorList>
    </citation>
    <scope>NUCLEOTIDE SEQUENCE</scope>
    <source>
        <strain evidence="11">CGMCC 1.12813</strain>
    </source>
</reference>
<reference evidence="11" key="1">
    <citation type="journal article" date="2014" name="Int. J. Syst. Evol. Microbiol.">
        <title>Complete genome sequence of Corynebacterium casei LMG S-19264T (=DSM 44701T), isolated from a smear-ripened cheese.</title>
        <authorList>
            <consortium name="US DOE Joint Genome Institute (JGI-PGF)"/>
            <person name="Walter F."/>
            <person name="Albersmeier A."/>
            <person name="Kalinowski J."/>
            <person name="Ruckert C."/>
        </authorList>
    </citation>
    <scope>NUCLEOTIDE SEQUENCE</scope>
    <source>
        <strain evidence="11">CGMCC 1.12813</strain>
    </source>
</reference>
<evidence type="ECO:0000256" key="5">
    <source>
        <dbReference type="ARBA" id="ARBA00022989"/>
    </source>
</evidence>
<feature type="transmembrane region" description="Helical" evidence="9">
    <location>
        <begin position="356"/>
        <end position="376"/>
    </location>
</feature>
<dbReference type="PANTHER" id="PTHR23513:SF9">
    <property type="entry name" value="ENTEROBACTIN EXPORTER ENTS"/>
    <property type="match status" value="1"/>
</dbReference>
<feature type="transmembrane region" description="Helical" evidence="9">
    <location>
        <begin position="22"/>
        <end position="47"/>
    </location>
</feature>
<evidence type="ECO:0000256" key="8">
    <source>
        <dbReference type="ARBA" id="ARBA00040914"/>
    </source>
</evidence>
<evidence type="ECO:0000256" key="1">
    <source>
        <dbReference type="ARBA" id="ARBA00004429"/>
    </source>
</evidence>
<dbReference type="AlphaFoldDB" id="A0A916WJX8"/>
<feature type="domain" description="Major facilitator superfamily (MFS) profile" evidence="10">
    <location>
        <begin position="1"/>
        <end position="174"/>
    </location>
</feature>
<proteinExistence type="inferred from homology"/>
<feature type="domain" description="Major facilitator superfamily (MFS) profile" evidence="10">
    <location>
        <begin position="203"/>
        <end position="396"/>
    </location>
</feature>
<feature type="transmembrane region" description="Helical" evidence="9">
    <location>
        <begin position="236"/>
        <end position="257"/>
    </location>
</feature>
<dbReference type="InterPro" id="IPR036259">
    <property type="entry name" value="MFS_trans_sf"/>
</dbReference>
<feature type="transmembrane region" description="Helical" evidence="9">
    <location>
        <begin position="269"/>
        <end position="291"/>
    </location>
</feature>
<dbReference type="InterPro" id="IPR011701">
    <property type="entry name" value="MFS"/>
</dbReference>
<comment type="similarity">
    <text evidence="7">Belongs to the major facilitator superfamily. Drug:H(+) antiporter-3 (DHA3) (TC 2.A.1.21) family.</text>
</comment>
<evidence type="ECO:0000256" key="3">
    <source>
        <dbReference type="ARBA" id="ARBA00022475"/>
    </source>
</evidence>
<feature type="transmembrane region" description="Helical" evidence="9">
    <location>
        <begin position="152"/>
        <end position="170"/>
    </location>
</feature>
<protein>
    <recommendedName>
        <fullName evidence="8">Multidrug efflux pump Tap</fullName>
    </recommendedName>
</protein>
<keyword evidence="12" id="KW-1185">Reference proteome</keyword>
<dbReference type="EMBL" id="BMGB01000001">
    <property type="protein sequence ID" value="GGB05008.1"/>
    <property type="molecule type" value="Genomic_DNA"/>
</dbReference>
<organism evidence="11 12">
    <name type="scientific">Conyzicola nivalis</name>
    <dbReference type="NCBI Taxonomy" id="1477021"/>
    <lineage>
        <taxon>Bacteria</taxon>
        <taxon>Bacillati</taxon>
        <taxon>Actinomycetota</taxon>
        <taxon>Actinomycetes</taxon>
        <taxon>Micrococcales</taxon>
        <taxon>Microbacteriaceae</taxon>
        <taxon>Conyzicola</taxon>
    </lineage>
</organism>
<dbReference type="PANTHER" id="PTHR23513">
    <property type="entry name" value="INTEGRAL MEMBRANE EFFLUX PROTEIN-RELATED"/>
    <property type="match status" value="1"/>
</dbReference>
<dbReference type="CDD" id="cd06173">
    <property type="entry name" value="MFS_MefA_like"/>
    <property type="match status" value="1"/>
</dbReference>
<comment type="subcellular location">
    <subcellularLocation>
        <location evidence="1">Cell inner membrane</location>
        <topology evidence="1">Multi-pass membrane protein</topology>
    </subcellularLocation>
</comment>
<feature type="transmembrane region" description="Helical" evidence="9">
    <location>
        <begin position="297"/>
        <end position="317"/>
    </location>
</feature>
<evidence type="ECO:0000256" key="7">
    <source>
        <dbReference type="ARBA" id="ARBA00038075"/>
    </source>
</evidence>
<dbReference type="InterPro" id="IPR020846">
    <property type="entry name" value="MFS_dom"/>
</dbReference>
<feature type="transmembrane region" description="Helical" evidence="9">
    <location>
        <begin position="329"/>
        <end position="350"/>
    </location>
</feature>
<evidence type="ECO:0000256" key="4">
    <source>
        <dbReference type="ARBA" id="ARBA00022692"/>
    </source>
</evidence>
<dbReference type="Proteomes" id="UP000606922">
    <property type="component" value="Unassembled WGS sequence"/>
</dbReference>
<evidence type="ECO:0000256" key="2">
    <source>
        <dbReference type="ARBA" id="ARBA00022448"/>
    </source>
</evidence>
<keyword evidence="5 9" id="KW-1133">Transmembrane helix</keyword>
<keyword evidence="3" id="KW-1003">Cell membrane</keyword>
<evidence type="ECO:0000259" key="10">
    <source>
        <dbReference type="PROSITE" id="PS50850"/>
    </source>
</evidence>
<dbReference type="SUPFAM" id="SSF103473">
    <property type="entry name" value="MFS general substrate transporter"/>
    <property type="match status" value="1"/>
</dbReference>
<sequence length="396" mass="40443">MAGNAITAIVVPIYVLQSTGSVLATGAAGIAATAPMIIGGVFGGVLVDRLGFRRAALLADVASGVTVIAIPVLAAVIALPFWALLALVFVSGLLDTPGDTAKRSLVPDLVQLAGARLSRVTGAESAISRTATMVGASAAALTIAWLGPLNAMVLDAATFAASALLVLLFVPKGRSRDHAVSDVTSFWSELTDGIRFLTSTPAIRNVVLLVVVTNLIDAAGMTVIKPVYASAVSDDGTLFGLMVAIFAAGALTGAALYGWFGHRLPRRPTFVVCFLLAGAPPYLAMASGLAIPALLVVFALAGLAAGSINPLISTVMFELIPRTMRARVLGALTTGVSVGMPLGSFVGGVAIAQVGLIATCLIAASVYAFATLTPLLGRSWRTLDSPVRRPDRAVRS</sequence>